<dbReference type="RefSeq" id="WP_113955239.1">
    <property type="nucleotide sequence ID" value="NZ_QNRT01000004.1"/>
</dbReference>
<comment type="caution">
    <text evidence="3">The sequence shown here is derived from an EMBL/GenBank/DDBJ whole genome shotgun (WGS) entry which is preliminary data.</text>
</comment>
<protein>
    <submittedName>
        <fullName evidence="3">Molybdenum cofactor cytidylyltransferase</fullName>
    </submittedName>
</protein>
<dbReference type="InParanoid" id="A0A395JKI0"/>
<dbReference type="InterPro" id="IPR029044">
    <property type="entry name" value="Nucleotide-diphossugar_trans"/>
</dbReference>
<gene>
    <name evidence="3" type="ORF">DFR28_104313</name>
</gene>
<keyword evidence="4" id="KW-1185">Reference proteome</keyword>
<dbReference type="Pfam" id="PF12804">
    <property type="entry name" value="NTP_transf_3"/>
    <property type="match status" value="1"/>
</dbReference>
<dbReference type="InterPro" id="IPR025877">
    <property type="entry name" value="MobA-like_NTP_Trfase"/>
</dbReference>
<evidence type="ECO:0000313" key="3">
    <source>
        <dbReference type="EMBL" id="RBP49382.1"/>
    </source>
</evidence>
<dbReference type="AlphaFoldDB" id="A0A395JKI0"/>
<sequence length="192" mass="20726">MADTKTDCIVLAAGHSRRFGAAKLMHTMPDGRALIEHTIAIYQAVFDVVHVVARDDDLELQALLNRVGAMPIINTRAEQGMSQSIVAGIRSSDAQCGILIALGDMPYVDVDTVRKIAAELHADNIVMPRCQGRIGNPVAFGVAYFDELLRLNGDAGARALINQNLANVTSVEVSDKGIFKDIDTPQDLLSRT</sequence>
<reference evidence="3 4" key="1">
    <citation type="submission" date="2018-06" db="EMBL/GenBank/DDBJ databases">
        <title>Genomic Encyclopedia of Type Strains, Phase IV (KMG-IV): sequencing the most valuable type-strain genomes for metagenomic binning, comparative biology and taxonomic classification.</title>
        <authorList>
            <person name="Goeker M."/>
        </authorList>
    </citation>
    <scope>NUCLEOTIDE SEQUENCE [LARGE SCALE GENOMIC DNA]</scope>
    <source>
        <strain evidence="3 4">DSM 24032</strain>
    </source>
</reference>
<dbReference type="EMBL" id="QNRT01000004">
    <property type="protein sequence ID" value="RBP49382.1"/>
    <property type="molecule type" value="Genomic_DNA"/>
</dbReference>
<organism evidence="3 4">
    <name type="scientific">Arenicella xantha</name>
    <dbReference type="NCBI Taxonomy" id="644221"/>
    <lineage>
        <taxon>Bacteria</taxon>
        <taxon>Pseudomonadati</taxon>
        <taxon>Pseudomonadota</taxon>
        <taxon>Gammaproteobacteria</taxon>
        <taxon>Arenicellales</taxon>
        <taxon>Arenicellaceae</taxon>
        <taxon>Arenicella</taxon>
    </lineage>
</organism>
<dbReference type="PANTHER" id="PTHR43777:SF1">
    <property type="entry name" value="MOLYBDENUM COFACTOR CYTIDYLYLTRANSFERASE"/>
    <property type="match status" value="1"/>
</dbReference>
<evidence type="ECO:0000256" key="1">
    <source>
        <dbReference type="ARBA" id="ARBA00022842"/>
    </source>
</evidence>
<proteinExistence type="predicted"/>
<name>A0A395JKI0_9GAMM</name>
<dbReference type="GO" id="GO:0016779">
    <property type="term" value="F:nucleotidyltransferase activity"/>
    <property type="evidence" value="ECO:0007669"/>
    <property type="project" value="UniProtKB-KW"/>
</dbReference>
<dbReference type="OrthoDB" id="5298023at2"/>
<dbReference type="SUPFAM" id="SSF53448">
    <property type="entry name" value="Nucleotide-diphospho-sugar transferases"/>
    <property type="match status" value="1"/>
</dbReference>
<evidence type="ECO:0000313" key="4">
    <source>
        <dbReference type="Proteomes" id="UP000253083"/>
    </source>
</evidence>
<feature type="domain" description="MobA-like NTP transferase" evidence="2">
    <location>
        <begin position="8"/>
        <end position="164"/>
    </location>
</feature>
<dbReference type="FunCoup" id="A0A395JKI0">
    <property type="interactions" value="33"/>
</dbReference>
<dbReference type="PANTHER" id="PTHR43777">
    <property type="entry name" value="MOLYBDENUM COFACTOR CYTIDYLYLTRANSFERASE"/>
    <property type="match status" value="1"/>
</dbReference>
<evidence type="ECO:0000259" key="2">
    <source>
        <dbReference type="Pfam" id="PF12804"/>
    </source>
</evidence>
<accession>A0A395JKI0</accession>
<dbReference type="CDD" id="cd04182">
    <property type="entry name" value="GT_2_like_f"/>
    <property type="match status" value="1"/>
</dbReference>
<keyword evidence="1" id="KW-0460">Magnesium</keyword>
<dbReference type="Proteomes" id="UP000253083">
    <property type="component" value="Unassembled WGS sequence"/>
</dbReference>
<keyword evidence="3" id="KW-0548">Nucleotidyltransferase</keyword>
<keyword evidence="3" id="KW-0808">Transferase</keyword>
<dbReference type="Gene3D" id="3.90.550.10">
    <property type="entry name" value="Spore Coat Polysaccharide Biosynthesis Protein SpsA, Chain A"/>
    <property type="match status" value="1"/>
</dbReference>